<keyword evidence="3" id="KW-1185">Reference proteome</keyword>
<evidence type="ECO:0000313" key="2">
    <source>
        <dbReference type="EMBL" id="OUC77235.1"/>
    </source>
</evidence>
<dbReference type="EMBL" id="NGFO01000023">
    <property type="protein sequence ID" value="OUC77235.1"/>
    <property type="molecule type" value="Genomic_DNA"/>
</dbReference>
<evidence type="ECO:0000313" key="3">
    <source>
        <dbReference type="Proteomes" id="UP000194632"/>
    </source>
</evidence>
<dbReference type="AlphaFoldDB" id="A0A243Q6W3"/>
<evidence type="ECO:0000256" key="1">
    <source>
        <dbReference type="SAM" id="SignalP"/>
    </source>
</evidence>
<protein>
    <submittedName>
        <fullName evidence="2">Uncharacterized protein</fullName>
    </submittedName>
</protein>
<proteinExistence type="predicted"/>
<comment type="caution">
    <text evidence="2">The sequence shown here is derived from an EMBL/GenBank/DDBJ whole genome shotgun (WGS) entry which is preliminary data.</text>
</comment>
<keyword evidence="1" id="KW-0732">Signal</keyword>
<feature type="signal peptide" evidence="1">
    <location>
        <begin position="1"/>
        <end position="29"/>
    </location>
</feature>
<gene>
    <name evidence="2" type="ORF">CA982_18570</name>
</gene>
<name>A0A243Q6W3_9ACTN</name>
<dbReference type="Proteomes" id="UP000194632">
    <property type="component" value="Unassembled WGS sequence"/>
</dbReference>
<organism evidence="2 3">
    <name type="scientific">Gordonia lacunae</name>
    <dbReference type="NCBI Taxonomy" id="417102"/>
    <lineage>
        <taxon>Bacteria</taxon>
        <taxon>Bacillati</taxon>
        <taxon>Actinomycetota</taxon>
        <taxon>Actinomycetes</taxon>
        <taxon>Mycobacteriales</taxon>
        <taxon>Gordoniaceae</taxon>
        <taxon>Gordonia</taxon>
    </lineage>
</organism>
<feature type="chain" id="PRO_5038698692" evidence="1">
    <location>
        <begin position="30"/>
        <end position="174"/>
    </location>
</feature>
<reference evidence="2 3" key="1">
    <citation type="submission" date="2017-05" db="EMBL/GenBank/DDBJ databases">
        <title>Biotechnological potential of actinobacteria isolated from South African environments.</title>
        <authorList>
            <person name="Le Roes-Hill M."/>
            <person name="Prins A."/>
            <person name="Durrell K.A."/>
        </authorList>
    </citation>
    <scope>NUCLEOTIDE SEQUENCE [LARGE SCALE GENOMIC DNA]</scope>
    <source>
        <strain evidence="2">BS2</strain>
    </source>
</reference>
<accession>A0A243Q6W3</accession>
<sequence>MGSGIAQWRSPAVLAAAAAVAVAGLSGCADDPQPQLEIQALDEDTARSTLTESGVVIPPGFRFVAGVNNPTGFPGSPSNYVRYDGPAAVFAEPQPMSDANPAFGAFRDTDCSSPLVVQVHALTKLGLSCTPTTRMQVSQAADEPNDQAVPPGGKALVLVAGSGVSQLYVIVQGT</sequence>